<evidence type="ECO:0000313" key="1">
    <source>
        <dbReference type="EMBL" id="MEI2683672.1"/>
    </source>
</evidence>
<keyword evidence="1" id="KW-0238">DNA-binding</keyword>
<dbReference type="Proteomes" id="UP001306592">
    <property type="component" value="Unassembled WGS sequence"/>
</dbReference>
<keyword evidence="2" id="KW-1185">Reference proteome</keyword>
<reference evidence="1 2" key="1">
    <citation type="submission" date="2024-02" db="EMBL/GenBank/DDBJ databases">
        <title>First report Erwinia aphidicola in onion in Chile.</title>
        <authorList>
            <person name="Valenzuela M."/>
            <person name="Pena M."/>
            <person name="Dutta B."/>
        </authorList>
    </citation>
    <scope>NUCLEOTIDE SEQUENCE [LARGE SCALE GENOMIC DNA]</scope>
    <source>
        <strain evidence="1 2">QCJ3A</strain>
    </source>
</reference>
<dbReference type="GO" id="GO:0003677">
    <property type="term" value="F:DNA binding"/>
    <property type="evidence" value="ECO:0007669"/>
    <property type="project" value="UniProtKB-KW"/>
</dbReference>
<accession>A0ABU8DJH7</accession>
<organism evidence="1 2">
    <name type="scientific">Erwinia aphidicola</name>
    <dbReference type="NCBI Taxonomy" id="68334"/>
    <lineage>
        <taxon>Bacteria</taxon>
        <taxon>Pseudomonadati</taxon>
        <taxon>Pseudomonadota</taxon>
        <taxon>Gammaproteobacteria</taxon>
        <taxon>Enterobacterales</taxon>
        <taxon>Erwiniaceae</taxon>
        <taxon>Erwinia</taxon>
    </lineage>
</organism>
<proteinExistence type="predicted"/>
<dbReference type="InterPro" id="IPR011010">
    <property type="entry name" value="DNA_brk_join_enz"/>
</dbReference>
<dbReference type="EMBL" id="JBANEI010000015">
    <property type="protein sequence ID" value="MEI2683672.1"/>
    <property type="molecule type" value="Genomic_DNA"/>
</dbReference>
<sequence>MNSSDNVKELKDAVYYKNLDTFIKEMEGDFFIEKNKMIWDSHIWDRYYNFYKYDFFKGNGKLPLDSGFMLFAKAYIKHLHSFGRRNDYNMRMNVLKILESVLINEFKSAKLHNCSNYIFEKCVEIFIQIYSEISAYQAGKELKEIESFLREFNLADLGYVEWFNPLRMPIYEVKSYDVNLAGHDKLPDILSIVELAKVFALDDRELSKRDMFTTSVLTLLMCAPSRISEILSLPADCEIWEKDSNGCDRYGLRFYSAKGYEGDVKWIPSSMVPVAIKAIERLKQLSKSGRELALHLEKESGAYRNSLNNDISDDHMLTAEQVCSVLGLTKLSTSLIKRKLISLNLNSNDYVYSVNSLNEIIKKWAPDNFPWYDRKKKVKYSNALCLLKGYEFKRLFKTNNRLFFKPTLQHISYDINNGVLFSRLKKRGDSMSSLKTHSIRHFLNTLAQIAGMSEFDIARWSGRQCIAQNSVYNHTPHAHMVAQIVKAKALEKIGDVIPIKMIYEKKTEEDKEINGSTLVSKYGLCRLNYAMQPCKYYPVSESGTEIKEISDLQNKIYSIAESDFKNGNMAAEKWKEFHNKTIIKGEKNG</sequence>
<dbReference type="RefSeq" id="WP_336203561.1">
    <property type="nucleotide sequence ID" value="NZ_JBANEI010000015.1"/>
</dbReference>
<name>A0ABU8DJH7_ERWAP</name>
<comment type="caution">
    <text evidence="1">The sequence shown here is derived from an EMBL/GenBank/DDBJ whole genome shotgun (WGS) entry which is preliminary data.</text>
</comment>
<gene>
    <name evidence="1" type="ORF">V8N49_18660</name>
</gene>
<dbReference type="SUPFAM" id="SSF56349">
    <property type="entry name" value="DNA breaking-rejoining enzymes"/>
    <property type="match status" value="1"/>
</dbReference>
<protein>
    <submittedName>
        <fullName evidence="1">DNA-binding protein</fullName>
    </submittedName>
</protein>
<evidence type="ECO:0000313" key="2">
    <source>
        <dbReference type="Proteomes" id="UP001306592"/>
    </source>
</evidence>